<dbReference type="GO" id="GO:0006364">
    <property type="term" value="P:rRNA processing"/>
    <property type="evidence" value="ECO:0007669"/>
    <property type="project" value="TreeGrafter"/>
</dbReference>
<dbReference type="GO" id="GO:0042273">
    <property type="term" value="P:ribosomal large subunit biogenesis"/>
    <property type="evidence" value="ECO:0007669"/>
    <property type="project" value="TreeGrafter"/>
</dbReference>
<dbReference type="Pfam" id="PF00466">
    <property type="entry name" value="Ribosomal_L10"/>
    <property type="match status" value="1"/>
</dbReference>
<evidence type="ECO:0000256" key="1">
    <source>
        <dbReference type="ARBA" id="ARBA00008889"/>
    </source>
</evidence>
<dbReference type="OrthoDB" id="10262308at2759"/>
<dbReference type="GO" id="GO:0005730">
    <property type="term" value="C:nucleolus"/>
    <property type="evidence" value="ECO:0007669"/>
    <property type="project" value="TreeGrafter"/>
</dbReference>
<comment type="similarity">
    <text evidence="1">Belongs to the universal ribosomal protein uL10 family.</text>
</comment>
<dbReference type="AlphaFoldDB" id="A0A7J7IBS5"/>
<evidence type="ECO:0000313" key="4">
    <source>
        <dbReference type="Proteomes" id="UP000530660"/>
    </source>
</evidence>
<dbReference type="PANTHER" id="PTHR45841:SF1">
    <property type="entry name" value="MRNA TURNOVER PROTEIN 4 HOMOLOG"/>
    <property type="match status" value="1"/>
</dbReference>
<dbReference type="EMBL" id="VWRR01000019">
    <property type="protein sequence ID" value="KAF6000542.1"/>
    <property type="molecule type" value="Genomic_DNA"/>
</dbReference>
<name>A0A7J7IBS5_9RHOD</name>
<organism evidence="3 4">
    <name type="scientific">Cyanidiococcus yangmingshanensis</name>
    <dbReference type="NCBI Taxonomy" id="2690220"/>
    <lineage>
        <taxon>Eukaryota</taxon>
        <taxon>Rhodophyta</taxon>
        <taxon>Bangiophyceae</taxon>
        <taxon>Cyanidiales</taxon>
        <taxon>Cyanidiaceae</taxon>
        <taxon>Cyanidiococcus</taxon>
    </lineage>
</organism>
<dbReference type="GO" id="GO:0030687">
    <property type="term" value="C:preribosome, large subunit precursor"/>
    <property type="evidence" value="ECO:0007669"/>
    <property type="project" value="TreeGrafter"/>
</dbReference>
<keyword evidence="4" id="KW-1185">Reference proteome</keyword>
<dbReference type="PANTHER" id="PTHR45841">
    <property type="entry name" value="MRNA TURNOVER PROTEIN 4 MRTO4"/>
    <property type="match status" value="1"/>
</dbReference>
<comment type="caution">
    <text evidence="3">The sequence shown here is derived from an EMBL/GenBank/DDBJ whole genome shotgun (WGS) entry which is preliminary data.</text>
</comment>
<dbReference type="InterPro" id="IPR043141">
    <property type="entry name" value="Ribosomal_uL10-like_sf"/>
</dbReference>
<dbReference type="InterPro" id="IPR001790">
    <property type="entry name" value="Ribosomal_uL10"/>
</dbReference>
<dbReference type="InterPro" id="IPR043164">
    <property type="entry name" value="Ribosomal_uL10-like_insert_sf"/>
</dbReference>
<dbReference type="Proteomes" id="UP000530660">
    <property type="component" value="Unassembled WGS sequence"/>
</dbReference>
<dbReference type="Gene3D" id="3.30.70.1730">
    <property type="match status" value="1"/>
</dbReference>
<evidence type="ECO:0000313" key="3">
    <source>
        <dbReference type="EMBL" id="KAF6000542.1"/>
    </source>
</evidence>
<dbReference type="GO" id="GO:0003723">
    <property type="term" value="F:RNA binding"/>
    <property type="evidence" value="ECO:0007669"/>
    <property type="project" value="TreeGrafter"/>
</dbReference>
<dbReference type="SUPFAM" id="SSF160369">
    <property type="entry name" value="Ribosomal protein L10-like"/>
    <property type="match status" value="1"/>
</dbReference>
<dbReference type="InterPro" id="IPR051742">
    <property type="entry name" value="Ribosome_Assembly_uL10"/>
</dbReference>
<reference evidence="3 4" key="1">
    <citation type="journal article" date="2020" name="J. Phycol.">
        <title>Comparative genome analysis reveals Cyanidiococcus gen. nov., a new extremophilic red algal genus sister to Cyanidioschyzon (Cyanidioschyzonaceae, Rhodophyta).</title>
        <authorList>
            <person name="Liu S.-L."/>
            <person name="Chiang Y.-R."/>
            <person name="Yoon H.S."/>
            <person name="Fu H.-Y."/>
        </authorList>
    </citation>
    <scope>NUCLEOTIDE SEQUENCE [LARGE SCALE GENOMIC DNA]</scope>
    <source>
        <strain evidence="3 4">THAL066</strain>
    </source>
</reference>
<dbReference type="Gene3D" id="3.90.105.20">
    <property type="match status" value="1"/>
</dbReference>
<accession>A0A7J7IBS5</accession>
<gene>
    <name evidence="3" type="primary">MRTO4</name>
    <name evidence="3" type="ORF">F1559_001485</name>
</gene>
<dbReference type="GO" id="GO:0000956">
    <property type="term" value="P:nuclear-transcribed mRNA catabolic process"/>
    <property type="evidence" value="ECO:0007669"/>
    <property type="project" value="TreeGrafter"/>
</dbReference>
<evidence type="ECO:0000259" key="2">
    <source>
        <dbReference type="Pfam" id="PF17777"/>
    </source>
</evidence>
<protein>
    <submittedName>
        <fullName evidence="3">mRNA turnover 4</fullName>
    </submittedName>
</protein>
<proteinExistence type="inferred from homology"/>
<feature type="domain" description="Large ribosomal subunit protein uL10-like insertion" evidence="2">
    <location>
        <begin position="131"/>
        <end position="207"/>
    </location>
</feature>
<sequence length="240" mass="26703">MPRSKRSRLLGPQSTRTKTRKEKAKLIDLVRSCLPPKYRQIYVFEYGDIGNQTLKAFREQVKQLPEGGGRLFLGSNKVLQVALGRTPEEAYGPDLDLVATNLRGKRGLLFSNATCSEIRHLFSTFHRSEYAHAGDIASRDVLLPVDEPLEGLPAAAAPKLRELGLPVGVRGGRLFLEMSASEKHFCACSKGDRLSAEQCALLRILGIRMAVARLYLRSYWDAETGKFEEVADQETNLGVK</sequence>
<dbReference type="Pfam" id="PF17777">
    <property type="entry name" value="RL10P_insert"/>
    <property type="match status" value="1"/>
</dbReference>
<dbReference type="InterPro" id="IPR040637">
    <property type="entry name" value="Ribosomal_uL10-like_insert"/>
</dbReference>